<keyword evidence="1" id="KW-0812">Transmembrane</keyword>
<organism evidence="2 3">
    <name type="scientific">Amycolatopsis vastitatis</name>
    <dbReference type="NCBI Taxonomy" id="1905142"/>
    <lineage>
        <taxon>Bacteria</taxon>
        <taxon>Bacillati</taxon>
        <taxon>Actinomycetota</taxon>
        <taxon>Actinomycetes</taxon>
        <taxon>Pseudonocardiales</taxon>
        <taxon>Pseudonocardiaceae</taxon>
        <taxon>Amycolatopsis</taxon>
    </lineage>
</organism>
<feature type="transmembrane region" description="Helical" evidence="1">
    <location>
        <begin position="12"/>
        <end position="45"/>
    </location>
</feature>
<dbReference type="Proteomes" id="UP000215199">
    <property type="component" value="Unassembled WGS sequence"/>
</dbReference>
<name>A0A229T0V4_9PSEU</name>
<proteinExistence type="predicted"/>
<evidence type="ECO:0000313" key="2">
    <source>
        <dbReference type="EMBL" id="OXM64906.1"/>
    </source>
</evidence>
<sequence>MLTPELVKTHWWRVALVVAAVAIAAFAREAPFAAVFALVPVILWCSLAPSPRSGMVVGLVLLALLAWFVVPRELGLSGPWVPAKIEVYWLYTTLAAVVCAIGARRGAGRLTTLVVAGFVVTGGVLFSEWDAPPGDEGVSPWPAQLQTAESIDCGSGGCWRDITATGDHASEVLREHLTARHFIPAPSVISNAELLCRTTGLLVTHKACARLYTFTETSARVEWYVN</sequence>
<evidence type="ECO:0000256" key="1">
    <source>
        <dbReference type="SAM" id="Phobius"/>
    </source>
</evidence>
<reference evidence="3" key="1">
    <citation type="submission" date="2017-07" db="EMBL/GenBank/DDBJ databases">
        <title>Comparative genome mining reveals phylogenetic distribution patterns of secondary metabolites in Amycolatopsis.</title>
        <authorList>
            <person name="Adamek M."/>
            <person name="Alanjary M."/>
            <person name="Sales-Ortells H."/>
            <person name="Goodfellow M."/>
            <person name="Bull A.T."/>
            <person name="Kalinowski J."/>
            <person name="Ziemert N."/>
        </authorList>
    </citation>
    <scope>NUCLEOTIDE SEQUENCE [LARGE SCALE GENOMIC DNA]</scope>
    <source>
        <strain evidence="3">H5</strain>
    </source>
</reference>
<keyword evidence="1" id="KW-1133">Transmembrane helix</keyword>
<dbReference type="EMBL" id="NMUL01000026">
    <property type="protein sequence ID" value="OXM64906.1"/>
    <property type="molecule type" value="Genomic_DNA"/>
</dbReference>
<comment type="caution">
    <text evidence="2">The sequence shown here is derived from an EMBL/GenBank/DDBJ whole genome shotgun (WGS) entry which is preliminary data.</text>
</comment>
<keyword evidence="1" id="KW-0472">Membrane</keyword>
<dbReference type="OrthoDB" id="3624913at2"/>
<protein>
    <submittedName>
        <fullName evidence="2">Uncharacterized protein</fullName>
    </submittedName>
</protein>
<feature type="transmembrane region" description="Helical" evidence="1">
    <location>
        <begin position="52"/>
        <end position="70"/>
    </location>
</feature>
<gene>
    <name evidence="2" type="ORF">CF165_25850</name>
</gene>
<evidence type="ECO:0000313" key="3">
    <source>
        <dbReference type="Proteomes" id="UP000215199"/>
    </source>
</evidence>
<accession>A0A229T0V4</accession>
<dbReference type="RefSeq" id="WP_093950151.1">
    <property type="nucleotide sequence ID" value="NZ_NMUL01000026.1"/>
</dbReference>
<keyword evidence="3" id="KW-1185">Reference proteome</keyword>
<feature type="transmembrane region" description="Helical" evidence="1">
    <location>
        <begin position="85"/>
        <end position="103"/>
    </location>
</feature>
<dbReference type="AlphaFoldDB" id="A0A229T0V4"/>